<dbReference type="EMBL" id="LWBO01000010">
    <property type="protein sequence ID" value="OQP49666.1"/>
    <property type="molecule type" value="Genomic_DNA"/>
</dbReference>
<keyword evidence="1" id="KW-0732">Signal</keyword>
<proteinExistence type="predicted"/>
<evidence type="ECO:0000256" key="1">
    <source>
        <dbReference type="SAM" id="SignalP"/>
    </source>
</evidence>
<protein>
    <recommendedName>
        <fullName evidence="4">Regulator of chromosome condensation RCC1</fullName>
    </recommendedName>
</protein>
<dbReference type="Proteomes" id="UP000192277">
    <property type="component" value="Unassembled WGS sequence"/>
</dbReference>
<dbReference type="RefSeq" id="WP_014219936.1">
    <property type="nucleotide sequence ID" value="NZ_LWBO01000010.1"/>
</dbReference>
<feature type="signal peptide" evidence="1">
    <location>
        <begin position="1"/>
        <end position="24"/>
    </location>
</feature>
<accession>A0ABX3NYF2</accession>
<dbReference type="InterPro" id="IPR009091">
    <property type="entry name" value="RCC1/BLIP-II"/>
</dbReference>
<name>A0ABX3NYF2_9BACT</name>
<evidence type="ECO:0000313" key="3">
    <source>
        <dbReference type="Proteomes" id="UP000192277"/>
    </source>
</evidence>
<dbReference type="PANTHER" id="PTHR45982">
    <property type="entry name" value="REGULATOR OF CHROMOSOME CONDENSATION"/>
    <property type="match status" value="1"/>
</dbReference>
<dbReference type="InterPro" id="IPR051553">
    <property type="entry name" value="Ran_GTPase-activating"/>
</dbReference>
<dbReference type="SUPFAM" id="SSF50985">
    <property type="entry name" value="RCC1/BLIP-II"/>
    <property type="match status" value="2"/>
</dbReference>
<dbReference type="PROSITE" id="PS50012">
    <property type="entry name" value="RCC1_3"/>
    <property type="match status" value="3"/>
</dbReference>
<dbReference type="Pfam" id="PF00415">
    <property type="entry name" value="RCC1"/>
    <property type="match status" value="1"/>
</dbReference>
<dbReference type="PROSITE" id="PS51257">
    <property type="entry name" value="PROKAR_LIPOPROTEIN"/>
    <property type="match status" value="1"/>
</dbReference>
<dbReference type="Pfam" id="PF13540">
    <property type="entry name" value="RCC1_2"/>
    <property type="match status" value="1"/>
</dbReference>
<dbReference type="Gene3D" id="2.130.10.30">
    <property type="entry name" value="Regulator of chromosome condensation 1/beta-lactamase-inhibitor protein II"/>
    <property type="match status" value="2"/>
</dbReference>
<evidence type="ECO:0008006" key="4">
    <source>
        <dbReference type="Google" id="ProtNLM"/>
    </source>
</evidence>
<dbReference type="PANTHER" id="PTHR45982:SF1">
    <property type="entry name" value="REGULATOR OF CHROMOSOME CONDENSATION"/>
    <property type="match status" value="1"/>
</dbReference>
<organism evidence="2 3">
    <name type="scientific">Niastella koreensis</name>
    <dbReference type="NCBI Taxonomy" id="354356"/>
    <lineage>
        <taxon>Bacteria</taxon>
        <taxon>Pseudomonadati</taxon>
        <taxon>Bacteroidota</taxon>
        <taxon>Chitinophagia</taxon>
        <taxon>Chitinophagales</taxon>
        <taxon>Chitinophagaceae</taxon>
        <taxon>Niastella</taxon>
    </lineage>
</organism>
<reference evidence="2 3" key="1">
    <citation type="submission" date="2016-04" db="EMBL/GenBank/DDBJ databases">
        <authorList>
            <person name="Chen L."/>
            <person name="Zhuang W."/>
            <person name="Wang G."/>
        </authorList>
    </citation>
    <scope>NUCLEOTIDE SEQUENCE [LARGE SCALE GENOMIC DNA]</scope>
    <source>
        <strain evidence="3">GR20</strain>
    </source>
</reference>
<sequence>MLRIANSLQLLSLAAGLFFTGAMAGCNKDPEYTPVVTTSEVVYDFWLEKTASNPNLNRPYRGMILGDTAIRLMVDYGTDITALEPTIIAYTDSIEPTGKQNFTNPVKYTIKANGKTATYTVRISVNPVQSPVVTAIAGGFSHILALKNDGTLWACGSNDNGELGLGDYSSRNKLTQVPIYDVAKIYTGDAATVIKLKDGTAWGSGNGYGQLGVGNKNATVTFIRSPFMDDAVQVAITSYEVFVLKPDGTVWGSGRNYNYQLAQGDNDLRATFVKVPISNVKQLSGNGTSIVVQKTNGEVWGWGDNYNGELGLGDRTKRKTPVLLPTPGVGIAKIFAGGASTFLIDNNGKIWGSGANVRGQLGIADLNNRDTFSRVTFFDSKTIDAVIPHSGAASFKESNGTVWNVGDNFYGLIGKGTTATIADSIPVKLNGFTAATVTGSGGTAYALKGDGTLWAWGRNTSGTLGTALDTTYMASPIQIK</sequence>
<dbReference type="PRINTS" id="PR00633">
    <property type="entry name" value="RCCNDNSATION"/>
</dbReference>
<evidence type="ECO:0000313" key="2">
    <source>
        <dbReference type="EMBL" id="OQP49666.1"/>
    </source>
</evidence>
<dbReference type="InterPro" id="IPR000408">
    <property type="entry name" value="Reg_chr_condens"/>
</dbReference>
<comment type="caution">
    <text evidence="2">The sequence shown here is derived from an EMBL/GenBank/DDBJ whole genome shotgun (WGS) entry which is preliminary data.</text>
</comment>
<keyword evidence="3" id="KW-1185">Reference proteome</keyword>
<gene>
    <name evidence="2" type="ORF">A4D02_29200</name>
</gene>
<feature type="chain" id="PRO_5046443743" description="Regulator of chromosome condensation RCC1" evidence="1">
    <location>
        <begin position="25"/>
        <end position="480"/>
    </location>
</feature>